<evidence type="ECO:0000256" key="5">
    <source>
        <dbReference type="RuleBase" id="RU000682"/>
    </source>
</evidence>
<dbReference type="PROSITE" id="PS50071">
    <property type="entry name" value="HOMEOBOX_2"/>
    <property type="match status" value="1"/>
</dbReference>
<keyword evidence="2 4" id="KW-0371">Homeobox</keyword>
<dbReference type="Gene3D" id="1.10.10.60">
    <property type="entry name" value="Homeodomain-like"/>
    <property type="match status" value="1"/>
</dbReference>
<organism evidence="7 8">
    <name type="scientific">Stylophora pistillata</name>
    <name type="common">Smooth cauliflower coral</name>
    <dbReference type="NCBI Taxonomy" id="50429"/>
    <lineage>
        <taxon>Eukaryota</taxon>
        <taxon>Metazoa</taxon>
        <taxon>Cnidaria</taxon>
        <taxon>Anthozoa</taxon>
        <taxon>Hexacorallia</taxon>
        <taxon>Scleractinia</taxon>
        <taxon>Astrocoeniina</taxon>
        <taxon>Pocilloporidae</taxon>
        <taxon>Stylophora</taxon>
    </lineage>
</organism>
<dbReference type="PROSITE" id="PS00027">
    <property type="entry name" value="HOMEOBOX_1"/>
    <property type="match status" value="1"/>
</dbReference>
<evidence type="ECO:0000259" key="6">
    <source>
        <dbReference type="PROSITE" id="PS50071"/>
    </source>
</evidence>
<dbReference type="EMBL" id="LSMT01000014">
    <property type="protein sequence ID" value="PFX33190.1"/>
    <property type="molecule type" value="Genomic_DNA"/>
</dbReference>
<dbReference type="GO" id="GO:0000978">
    <property type="term" value="F:RNA polymerase II cis-regulatory region sequence-specific DNA binding"/>
    <property type="evidence" value="ECO:0007669"/>
    <property type="project" value="TreeGrafter"/>
</dbReference>
<feature type="DNA-binding region" description="Homeobox" evidence="4">
    <location>
        <begin position="57"/>
        <end position="116"/>
    </location>
</feature>
<dbReference type="InterPro" id="IPR009057">
    <property type="entry name" value="Homeodomain-like_sf"/>
</dbReference>
<reference evidence="8" key="1">
    <citation type="journal article" date="2017" name="bioRxiv">
        <title>Comparative analysis of the genomes of Stylophora pistillata and Acropora digitifera provides evidence for extensive differences between species of corals.</title>
        <authorList>
            <person name="Voolstra C.R."/>
            <person name="Li Y."/>
            <person name="Liew Y.J."/>
            <person name="Baumgarten S."/>
            <person name="Zoccola D."/>
            <person name="Flot J.-F."/>
            <person name="Tambutte S."/>
            <person name="Allemand D."/>
            <person name="Aranda M."/>
        </authorList>
    </citation>
    <scope>NUCLEOTIDE SEQUENCE [LARGE SCALE GENOMIC DNA]</scope>
</reference>
<dbReference type="CDD" id="cd00086">
    <property type="entry name" value="homeodomain"/>
    <property type="match status" value="1"/>
</dbReference>
<evidence type="ECO:0000256" key="2">
    <source>
        <dbReference type="ARBA" id="ARBA00023155"/>
    </source>
</evidence>
<dbReference type="AlphaFoldDB" id="A0A2B4SWE0"/>
<dbReference type="GO" id="GO:0000981">
    <property type="term" value="F:DNA-binding transcription factor activity, RNA polymerase II-specific"/>
    <property type="evidence" value="ECO:0007669"/>
    <property type="project" value="InterPro"/>
</dbReference>
<dbReference type="PANTHER" id="PTHR24327">
    <property type="entry name" value="HOMEOBOX PROTEIN"/>
    <property type="match status" value="1"/>
</dbReference>
<dbReference type="SMART" id="SM00389">
    <property type="entry name" value="HOX"/>
    <property type="match status" value="1"/>
</dbReference>
<feature type="domain" description="Homeobox" evidence="6">
    <location>
        <begin position="55"/>
        <end position="115"/>
    </location>
</feature>
<dbReference type="InterPro" id="IPR017970">
    <property type="entry name" value="Homeobox_CS"/>
</dbReference>
<keyword evidence="1 4" id="KW-0238">DNA-binding</keyword>
<dbReference type="PANTHER" id="PTHR24327:SF41">
    <property type="entry name" value="BRAIN-SPECIFIC HOMEOBOX PROTEIN"/>
    <property type="match status" value="1"/>
</dbReference>
<dbReference type="SUPFAM" id="SSF46689">
    <property type="entry name" value="Homeodomain-like"/>
    <property type="match status" value="1"/>
</dbReference>
<evidence type="ECO:0000256" key="4">
    <source>
        <dbReference type="PROSITE-ProRule" id="PRU00108"/>
    </source>
</evidence>
<gene>
    <name evidence="7" type="primary">hoxd1</name>
    <name evidence="7" type="ORF">AWC38_SpisGene1855</name>
</gene>
<dbReference type="OrthoDB" id="6159439at2759"/>
<keyword evidence="3 4" id="KW-0539">Nucleus</keyword>
<dbReference type="InterPro" id="IPR001356">
    <property type="entry name" value="HD"/>
</dbReference>
<dbReference type="STRING" id="50429.A0A2B4SWE0"/>
<name>A0A2B4SWE0_STYPI</name>
<evidence type="ECO:0000313" key="7">
    <source>
        <dbReference type="EMBL" id="PFX33190.1"/>
    </source>
</evidence>
<dbReference type="GO" id="GO:0005634">
    <property type="term" value="C:nucleus"/>
    <property type="evidence" value="ECO:0007669"/>
    <property type="project" value="UniProtKB-SubCell"/>
</dbReference>
<evidence type="ECO:0000313" key="8">
    <source>
        <dbReference type="Proteomes" id="UP000225706"/>
    </source>
</evidence>
<comment type="subcellular location">
    <subcellularLocation>
        <location evidence="4 5">Nucleus</location>
    </subcellularLocation>
</comment>
<keyword evidence="8" id="KW-1185">Reference proteome</keyword>
<protein>
    <submittedName>
        <fullName evidence="7">Homeobox protein Hox-D1</fullName>
    </submittedName>
</protein>
<dbReference type="InterPro" id="IPR050460">
    <property type="entry name" value="Distal-less_Homeobox_TF"/>
</dbReference>
<comment type="caution">
    <text evidence="7">The sequence shown here is derived from an EMBL/GenBank/DDBJ whole genome shotgun (WGS) entry which is preliminary data.</text>
</comment>
<sequence>MEQAFGPEPPPIQEVVIPFLTKEEMPSQREEQESPEIPADQPVEHKQVFPNVEVIKKQACRTRFTIYQRAELEATFSTTPYLTPSQRVALASRLRVKPVAVQSWFKNRRFKWRKEVREGSQASASAFPSSPPSIFLMYQPRFVYSSGQFPVSAQCQGCFTGQSSRDSYSHVDFTPYPYSSH</sequence>
<proteinExistence type="predicted"/>
<accession>A0A2B4SWE0</accession>
<dbReference type="Proteomes" id="UP000225706">
    <property type="component" value="Unassembled WGS sequence"/>
</dbReference>
<evidence type="ECO:0000256" key="3">
    <source>
        <dbReference type="ARBA" id="ARBA00023242"/>
    </source>
</evidence>
<evidence type="ECO:0000256" key="1">
    <source>
        <dbReference type="ARBA" id="ARBA00023125"/>
    </source>
</evidence>
<dbReference type="Pfam" id="PF00046">
    <property type="entry name" value="Homeodomain"/>
    <property type="match status" value="1"/>
</dbReference>